<comment type="caution">
    <text evidence="5">The sequence shown here is derived from an EMBL/GenBank/DDBJ whole genome shotgun (WGS) entry which is preliminary data.</text>
</comment>
<reference evidence="5 6" key="1">
    <citation type="journal article" date="2013" name="Int. J. Syst. Evol. Microbiol.">
        <title>Hoeflea suaedae sp. nov., an endophytic bacterium isolated from the root of the halophyte Suaeda maritima.</title>
        <authorList>
            <person name="Chung E.J."/>
            <person name="Park J.A."/>
            <person name="Pramanik P."/>
            <person name="Bibi F."/>
            <person name="Jeon C.O."/>
            <person name="Chung Y.R."/>
        </authorList>
    </citation>
    <scope>NUCLEOTIDE SEQUENCE [LARGE SCALE GENOMIC DNA]</scope>
    <source>
        <strain evidence="5 6">YC6898</strain>
    </source>
</reference>
<dbReference type="InterPro" id="IPR029065">
    <property type="entry name" value="Enolase_C-like"/>
</dbReference>
<evidence type="ECO:0000256" key="3">
    <source>
        <dbReference type="ARBA" id="ARBA00022842"/>
    </source>
</evidence>
<feature type="domain" description="Mandelate racemase/muconate lactonizing enzyme C-terminal" evidence="4">
    <location>
        <begin position="147"/>
        <end position="243"/>
    </location>
</feature>
<dbReference type="Pfam" id="PF13378">
    <property type="entry name" value="MR_MLE_C"/>
    <property type="match status" value="1"/>
</dbReference>
<dbReference type="PANTHER" id="PTHR13794">
    <property type="entry name" value="ENOLASE SUPERFAMILY, MANDELATE RACEMASE"/>
    <property type="match status" value="1"/>
</dbReference>
<name>A0A4R5PI67_9HYPH</name>
<dbReference type="SUPFAM" id="SSF51604">
    <property type="entry name" value="Enolase C-terminal domain-like"/>
    <property type="match status" value="1"/>
</dbReference>
<dbReference type="CDD" id="cd03316">
    <property type="entry name" value="MR_like"/>
    <property type="match status" value="1"/>
</dbReference>
<gene>
    <name evidence="5" type="ORF">E2A64_14390</name>
</gene>
<evidence type="ECO:0000313" key="6">
    <source>
        <dbReference type="Proteomes" id="UP000295131"/>
    </source>
</evidence>
<accession>A0A4R5PI67</accession>
<keyword evidence="6" id="KW-1185">Reference proteome</keyword>
<dbReference type="SFLD" id="SFLDS00001">
    <property type="entry name" value="Enolase"/>
    <property type="match status" value="1"/>
</dbReference>
<dbReference type="GO" id="GO:0000287">
    <property type="term" value="F:magnesium ion binding"/>
    <property type="evidence" value="ECO:0007669"/>
    <property type="project" value="UniProtKB-ARBA"/>
</dbReference>
<dbReference type="InterPro" id="IPR029017">
    <property type="entry name" value="Enolase-like_N"/>
</dbReference>
<dbReference type="Gene3D" id="3.30.390.10">
    <property type="entry name" value="Enolase-like, N-terminal domain"/>
    <property type="match status" value="1"/>
</dbReference>
<evidence type="ECO:0000259" key="4">
    <source>
        <dbReference type="SMART" id="SM00922"/>
    </source>
</evidence>
<protein>
    <submittedName>
        <fullName evidence="5">Mandelate racemase/muconate lactonizing enzyme family protein</fullName>
    </submittedName>
</protein>
<dbReference type="EMBL" id="SMSI01000003">
    <property type="protein sequence ID" value="TDH34919.1"/>
    <property type="molecule type" value="Genomic_DNA"/>
</dbReference>
<dbReference type="InterPro" id="IPR046945">
    <property type="entry name" value="RHMD-like"/>
</dbReference>
<dbReference type="InterPro" id="IPR013342">
    <property type="entry name" value="Mandelate_racemase_C"/>
</dbReference>
<keyword evidence="3" id="KW-0460">Magnesium</keyword>
<dbReference type="Gene3D" id="3.20.20.120">
    <property type="entry name" value="Enolase-like C-terminal domain"/>
    <property type="match status" value="1"/>
</dbReference>
<dbReference type="SUPFAM" id="SSF54826">
    <property type="entry name" value="Enolase N-terminal domain-like"/>
    <property type="match status" value="1"/>
</dbReference>
<dbReference type="Proteomes" id="UP000295131">
    <property type="component" value="Unassembled WGS sequence"/>
</dbReference>
<proteinExistence type="predicted"/>
<keyword evidence="2" id="KW-0479">Metal-binding</keyword>
<dbReference type="PANTHER" id="PTHR13794:SF58">
    <property type="entry name" value="MITOCHONDRIAL ENOLASE SUPERFAMILY MEMBER 1"/>
    <property type="match status" value="1"/>
</dbReference>
<dbReference type="GO" id="GO:0009063">
    <property type="term" value="P:amino acid catabolic process"/>
    <property type="evidence" value="ECO:0007669"/>
    <property type="project" value="InterPro"/>
</dbReference>
<dbReference type="SMART" id="SM00922">
    <property type="entry name" value="MR_MLE"/>
    <property type="match status" value="1"/>
</dbReference>
<dbReference type="SFLD" id="SFLDG00179">
    <property type="entry name" value="mandelate_racemase"/>
    <property type="match status" value="1"/>
</dbReference>
<sequence length="372" mass="40590">MKITRVRFVLCGYELPTPIPLSCGELTHRNFGLVLVETDAGVTGIGETSVNFPPWCVHERRATIEDGLQSLLLGENPLDIARLNKRMVDATRPFTRMWAEGAIAQAISGIDIALWDIAGKEYGVPVWQLLGGKYRDEILCYAVGFNAADPGKGALDMRGRGYTHGKMRIGFDDAADIAKARGMREAVGNDFAMMIDANQAFDLPRARRMMTALSDLDLYWLEEPLLNDDFDGYAALRTEFPQIPLAWGENAFSLGNYNTMLDNHLVDVAMPDPCRSGGLTTAVRMAETAANHGIAISPHHYGSDVGFVAALHLAASQPNFSIMLRDEAPVPLRGDILSEPLAVRNGTISVPAKPGLGIDLDHDIVETSTIRL</sequence>
<dbReference type="GO" id="GO:0016836">
    <property type="term" value="F:hydro-lyase activity"/>
    <property type="evidence" value="ECO:0007669"/>
    <property type="project" value="TreeGrafter"/>
</dbReference>
<dbReference type="InterPro" id="IPR018110">
    <property type="entry name" value="Mandel_Rmase/mucon_lact_enz_CS"/>
</dbReference>
<dbReference type="InterPro" id="IPR036849">
    <property type="entry name" value="Enolase-like_C_sf"/>
</dbReference>
<evidence type="ECO:0000313" key="5">
    <source>
        <dbReference type="EMBL" id="TDH34919.1"/>
    </source>
</evidence>
<dbReference type="GO" id="GO:0016052">
    <property type="term" value="P:carbohydrate catabolic process"/>
    <property type="evidence" value="ECO:0007669"/>
    <property type="project" value="TreeGrafter"/>
</dbReference>
<evidence type="ECO:0000256" key="2">
    <source>
        <dbReference type="ARBA" id="ARBA00022723"/>
    </source>
</evidence>
<dbReference type="RefSeq" id="WP_133285204.1">
    <property type="nucleotide sequence ID" value="NZ_SMSI01000003.1"/>
</dbReference>
<dbReference type="OrthoDB" id="9802699at2"/>
<dbReference type="InterPro" id="IPR013341">
    <property type="entry name" value="Mandelate_racemase_N_dom"/>
</dbReference>
<evidence type="ECO:0000256" key="1">
    <source>
        <dbReference type="ARBA" id="ARBA00001946"/>
    </source>
</evidence>
<dbReference type="PROSITE" id="PS00908">
    <property type="entry name" value="MR_MLE_1"/>
    <property type="match status" value="1"/>
</dbReference>
<organism evidence="5 6">
    <name type="scientific">Pseudohoeflea suaedae</name>
    <dbReference type="NCBI Taxonomy" id="877384"/>
    <lineage>
        <taxon>Bacteria</taxon>
        <taxon>Pseudomonadati</taxon>
        <taxon>Pseudomonadota</taxon>
        <taxon>Alphaproteobacteria</taxon>
        <taxon>Hyphomicrobiales</taxon>
        <taxon>Rhizobiaceae</taxon>
        <taxon>Pseudohoeflea</taxon>
    </lineage>
</organism>
<comment type="cofactor">
    <cofactor evidence="1">
        <name>Mg(2+)</name>
        <dbReference type="ChEBI" id="CHEBI:18420"/>
    </cofactor>
</comment>
<dbReference type="Pfam" id="PF02746">
    <property type="entry name" value="MR_MLE_N"/>
    <property type="match status" value="1"/>
</dbReference>
<dbReference type="AlphaFoldDB" id="A0A4R5PI67"/>